<reference evidence="2" key="1">
    <citation type="submission" date="2021-09" db="EMBL/GenBank/DDBJ databases">
        <authorList>
            <consortium name="AG Swart"/>
            <person name="Singh M."/>
            <person name="Singh A."/>
            <person name="Seah K."/>
            <person name="Emmerich C."/>
        </authorList>
    </citation>
    <scope>NUCLEOTIDE SEQUENCE</scope>
    <source>
        <strain evidence="2">ATCC30299</strain>
    </source>
</reference>
<dbReference type="Proteomes" id="UP001162131">
    <property type="component" value="Unassembled WGS sequence"/>
</dbReference>
<evidence type="ECO:0000313" key="3">
    <source>
        <dbReference type="Proteomes" id="UP001162131"/>
    </source>
</evidence>
<dbReference type="EMBL" id="CAJZBQ010000064">
    <property type="protein sequence ID" value="CAG9336237.1"/>
    <property type="molecule type" value="Genomic_DNA"/>
</dbReference>
<feature type="region of interest" description="Disordered" evidence="1">
    <location>
        <begin position="1"/>
        <end position="22"/>
    </location>
</feature>
<protein>
    <submittedName>
        <fullName evidence="2">Uncharacterized protein</fullName>
    </submittedName>
</protein>
<dbReference type="AlphaFoldDB" id="A0AAU9KD71"/>
<evidence type="ECO:0000313" key="2">
    <source>
        <dbReference type="EMBL" id="CAG9336237.1"/>
    </source>
</evidence>
<proteinExistence type="predicted"/>
<sequence length="169" mass="19317">MHSSVFFSAKSTNPGHSEHNIGNRDSLNLSKNSWDAAFSDISLAKFILRTLSTPKDFSFPEILLKASWGEILKYLEIAKIVCWDKEIAILIWPRFFLKISKECCSRKTALDEVTQPLQAKQSLKLTWAVWAELVLIIEECTEQFAEGFKKSFRSVILTIPENSIICKLF</sequence>
<organism evidence="2 3">
    <name type="scientific">Blepharisma stoltei</name>
    <dbReference type="NCBI Taxonomy" id="1481888"/>
    <lineage>
        <taxon>Eukaryota</taxon>
        <taxon>Sar</taxon>
        <taxon>Alveolata</taxon>
        <taxon>Ciliophora</taxon>
        <taxon>Postciliodesmatophora</taxon>
        <taxon>Heterotrichea</taxon>
        <taxon>Heterotrichida</taxon>
        <taxon>Blepharismidae</taxon>
        <taxon>Blepharisma</taxon>
    </lineage>
</organism>
<gene>
    <name evidence="2" type="ORF">BSTOLATCC_MIC66118</name>
</gene>
<accession>A0AAU9KD71</accession>
<feature type="compositionally biased region" description="Polar residues" evidence="1">
    <location>
        <begin position="1"/>
        <end position="15"/>
    </location>
</feature>
<name>A0AAU9KD71_9CILI</name>
<comment type="caution">
    <text evidence="2">The sequence shown here is derived from an EMBL/GenBank/DDBJ whole genome shotgun (WGS) entry which is preliminary data.</text>
</comment>
<evidence type="ECO:0000256" key="1">
    <source>
        <dbReference type="SAM" id="MobiDB-lite"/>
    </source>
</evidence>
<keyword evidence="3" id="KW-1185">Reference proteome</keyword>